<dbReference type="OMA" id="WRYICKS"/>
<dbReference type="VEuPathDB" id="PiroplasmaDB:TA17180"/>
<dbReference type="InParanoid" id="Q4UAR1"/>
<evidence type="ECO:0000313" key="5">
    <source>
        <dbReference type="Proteomes" id="UP000001950"/>
    </source>
</evidence>
<evidence type="ECO:0000256" key="1">
    <source>
        <dbReference type="SAM" id="MobiDB-lite"/>
    </source>
</evidence>
<dbReference type="eggNOG" id="ENOG502TN32">
    <property type="taxonomic scope" value="Eukaryota"/>
</dbReference>
<dbReference type="RefSeq" id="XP_952716.1">
    <property type="nucleotide sequence ID" value="XM_947623.1"/>
</dbReference>
<organism evidence="4 5">
    <name type="scientific">Theileria annulata</name>
    <dbReference type="NCBI Taxonomy" id="5874"/>
    <lineage>
        <taxon>Eukaryota</taxon>
        <taxon>Sar</taxon>
        <taxon>Alveolata</taxon>
        <taxon>Apicomplexa</taxon>
        <taxon>Aconoidasida</taxon>
        <taxon>Piroplasmida</taxon>
        <taxon>Theileriidae</taxon>
        <taxon>Theileria</taxon>
    </lineage>
</organism>
<feature type="signal peptide" evidence="3">
    <location>
        <begin position="1"/>
        <end position="20"/>
    </location>
</feature>
<dbReference type="AlphaFoldDB" id="Q4UAR1"/>
<keyword evidence="2" id="KW-1133">Transmembrane helix</keyword>
<dbReference type="KEGG" id="tan:TA17180"/>
<dbReference type="GeneID" id="3862592"/>
<feature type="region of interest" description="Disordered" evidence="1">
    <location>
        <begin position="512"/>
        <end position="581"/>
    </location>
</feature>
<evidence type="ECO:0000256" key="2">
    <source>
        <dbReference type="SAM" id="Phobius"/>
    </source>
</evidence>
<evidence type="ECO:0008006" key="6">
    <source>
        <dbReference type="Google" id="ProtNLM"/>
    </source>
</evidence>
<protein>
    <recommendedName>
        <fullName evidence="6">SfiI-subtelomeric related protein family member</fullName>
    </recommendedName>
</protein>
<keyword evidence="5" id="KW-1185">Reference proteome</keyword>
<feature type="chain" id="PRO_5004245144" description="SfiI-subtelomeric related protein family member" evidence="3">
    <location>
        <begin position="21"/>
        <end position="670"/>
    </location>
</feature>
<sequence length="670" mass="78779">MCKYLTVYTLFCLCWKIVDSIYTNSELTQPQNEYDLNQAVRRQFSKAGNLDQSESQLYSSYVSVYTIDDGSNELIENDTDKYYIDEYKHTFYFRFNDDSKCVELDYLGKQVWKHNSDECGDEYPKEIFFQRLSKRIIVTFPTFYLSYAYRNRGWKIESKVDLKFVFENGLSIIATNNKDLSNPKVNDTSKFDVKSFDYVYQYNINDNANCVEVRLGQKNVWKYIPKESKKGFPKSLYYHRDLGLIFMDFNNMSSMYRCNETMCKCISNQHIKDISVSDLKIHTIDPYDPSKIDENNECQYERKDLGYGYIFNMNQYAKMTKLLYKDKVLWYYGYKSKEYPKSVFLNTYMKLIAIKFSNFHLVYFYMNKWRYICKSSVMTLSESDVKIYTRIGDEEKENDQESYELVRYPYKYALMYNIKSHADCFKLMIKNKTVWKHNPKKLGSNYPTNIYINKDMKMVIVTSQKFIYVYVNLDKWRMVFQTVDKDILKKSIKYSNDRANIKSTSINRIDTSSRSAHNISTSDSSTDSDDSGSGSDSDNDSDNDSDSYSYTDSDSSDSESSDEEIYPVQPPRKRRFIRCETTRGTDSKKEYDTLVGEPIPNETEEEMEEVGVIPEKLERGYTKEYVLGIVIAVVLLILAAGLAYGLYHTRKIKSRSLSNMNNETEEITVF</sequence>
<gene>
    <name evidence="4" type="ORF">TA17180</name>
</gene>
<keyword evidence="3" id="KW-0732">Signal</keyword>
<dbReference type="EMBL" id="CR940353">
    <property type="protein sequence ID" value="CAI76090.1"/>
    <property type="molecule type" value="Genomic_DNA"/>
</dbReference>
<feature type="transmembrane region" description="Helical" evidence="2">
    <location>
        <begin position="625"/>
        <end position="647"/>
    </location>
</feature>
<proteinExistence type="predicted"/>
<name>Q4UAR1_THEAN</name>
<evidence type="ECO:0000256" key="3">
    <source>
        <dbReference type="SAM" id="SignalP"/>
    </source>
</evidence>
<dbReference type="OrthoDB" id="10367345at2759"/>
<dbReference type="Proteomes" id="UP000001950">
    <property type="component" value="Chromosome 4"/>
</dbReference>
<reference evidence="4 5" key="1">
    <citation type="journal article" date="2005" name="Science">
        <title>Genome of the host-cell transforming parasite Theileria annulata compared with T. parva.</title>
        <authorList>
            <person name="Pain A."/>
            <person name="Renauld H."/>
            <person name="Berriman M."/>
            <person name="Murphy L."/>
            <person name="Yeats C.A."/>
            <person name="Weir W."/>
            <person name="Kerhornou A."/>
            <person name="Aslett M."/>
            <person name="Bishop R."/>
            <person name="Bouchier C."/>
            <person name="Cochet M."/>
            <person name="Coulson R.M.R."/>
            <person name="Cronin A."/>
            <person name="de Villiers E.P."/>
            <person name="Fraser A."/>
            <person name="Fosker N."/>
            <person name="Gardner M."/>
            <person name="Goble A."/>
            <person name="Griffiths-Jones S."/>
            <person name="Harris D.E."/>
            <person name="Katzer F."/>
            <person name="Larke N."/>
            <person name="Lord A."/>
            <person name="Maser P."/>
            <person name="McKellar S."/>
            <person name="Mooney P."/>
            <person name="Morton F."/>
            <person name="Nene V."/>
            <person name="O'Neil S."/>
            <person name="Price C."/>
            <person name="Quail M.A."/>
            <person name="Rabbinowitsch E."/>
            <person name="Rawlings N.D."/>
            <person name="Rutter S."/>
            <person name="Saunders D."/>
            <person name="Seeger K."/>
            <person name="Shah T."/>
            <person name="Squares R."/>
            <person name="Squares S."/>
            <person name="Tivey A."/>
            <person name="Walker A.R."/>
            <person name="Woodward J."/>
            <person name="Dobbelaere D.A.E."/>
            <person name="Langsley G."/>
            <person name="Rajandream M.A."/>
            <person name="McKeever D."/>
            <person name="Shiels B."/>
            <person name="Tait A."/>
            <person name="Barrell B.G."/>
            <person name="Hall N."/>
        </authorList>
    </citation>
    <scope>NUCLEOTIDE SEQUENCE [LARGE SCALE GENOMIC DNA]</scope>
    <source>
        <strain evidence="5">Ankara</strain>
    </source>
</reference>
<keyword evidence="2" id="KW-0472">Membrane</keyword>
<evidence type="ECO:0000313" key="4">
    <source>
        <dbReference type="EMBL" id="CAI76090.1"/>
    </source>
</evidence>
<keyword evidence="2" id="KW-0812">Transmembrane</keyword>
<feature type="compositionally biased region" description="Acidic residues" evidence="1">
    <location>
        <begin position="554"/>
        <end position="565"/>
    </location>
</feature>
<accession>Q4UAR1</accession>
<feature type="compositionally biased region" description="Low complexity" evidence="1">
    <location>
        <begin position="520"/>
        <end position="536"/>
    </location>
</feature>